<protein>
    <submittedName>
        <fullName evidence="2">Uncharacterized protein (DUF885 family)</fullName>
    </submittedName>
</protein>
<dbReference type="EMBL" id="SMBU01000010">
    <property type="protein sequence ID" value="TCU98659.1"/>
    <property type="molecule type" value="Genomic_DNA"/>
</dbReference>
<dbReference type="AlphaFoldDB" id="A0A4V2VRI4"/>
<keyword evidence="3" id="KW-1185">Reference proteome</keyword>
<evidence type="ECO:0000256" key="1">
    <source>
        <dbReference type="SAM" id="SignalP"/>
    </source>
</evidence>
<evidence type="ECO:0000313" key="2">
    <source>
        <dbReference type="EMBL" id="TCU98659.1"/>
    </source>
</evidence>
<dbReference type="RefSeq" id="WP_132571347.1">
    <property type="nucleotide sequence ID" value="NZ_CBCSGL010000015.1"/>
</dbReference>
<dbReference type="OrthoDB" id="9760040at2"/>
<sequence length="590" mass="65160">MLRSFCLALAPLLAVAPLAVAAPPTRVVQAWQAVLADYDQHLRAADPLRAVLLGDMGALARWPDESAPALQQRRLWLQRLQARLALLERAGLPAEDALSRDLLAERVELELQGLAFDVARLPYISGDGFYTLPNYAADGVVLRDEAQARAWLDKIAALPAFYKVQADNLRRGAATGFVRPRFIAEGAAAALRSRADQPAEAHALLKPLAELPASMPPLLRAQLQAEGLAHVQQAVKPAEREMAELFERVVVPAASSALGISALPGGADYYTYLIRQQASTRMSPEDIHALGLREVARIEAEMRQVMAGTGFTGSVAEFSAQLRDDPRFRAASLDDYVTRARDVAKRADALLPAYFRRLPQLSYGLRAVAPEMKASSSGYNPGSLKQGVAGTVLVGREAVTDNPLYGLTAWTLHEGVPGHHLQIALAQERDDLPAFRRIDDQNAYVEGWALYAEHLGVEMGLYRDAYEHFGRLSFEIWRACRLVVDTGLHAQGWTREQAVAYLREHTALGAGFIEAEVDRYIGWPAQALGYKLGELRIRALRERAERELGGRFDLREFHDVVLRGGPMPLDLLEREVGRWIETQRDKGRAQ</sequence>
<feature type="signal peptide" evidence="1">
    <location>
        <begin position="1"/>
        <end position="21"/>
    </location>
</feature>
<accession>A0A4V2VRI4</accession>
<dbReference type="PANTHER" id="PTHR33361:SF2">
    <property type="entry name" value="DUF885 DOMAIN-CONTAINING PROTEIN"/>
    <property type="match status" value="1"/>
</dbReference>
<organism evidence="2 3">
    <name type="scientific">Roseateles saccharophilus</name>
    <name type="common">Pseudomonas saccharophila</name>
    <dbReference type="NCBI Taxonomy" id="304"/>
    <lineage>
        <taxon>Bacteria</taxon>
        <taxon>Pseudomonadati</taxon>
        <taxon>Pseudomonadota</taxon>
        <taxon>Betaproteobacteria</taxon>
        <taxon>Burkholderiales</taxon>
        <taxon>Sphaerotilaceae</taxon>
        <taxon>Roseateles</taxon>
    </lineage>
</organism>
<feature type="chain" id="PRO_5020925188" evidence="1">
    <location>
        <begin position="22"/>
        <end position="590"/>
    </location>
</feature>
<dbReference type="PANTHER" id="PTHR33361">
    <property type="entry name" value="GLR0591 PROTEIN"/>
    <property type="match status" value="1"/>
</dbReference>
<comment type="caution">
    <text evidence="2">The sequence shown here is derived from an EMBL/GenBank/DDBJ whole genome shotgun (WGS) entry which is preliminary data.</text>
</comment>
<evidence type="ECO:0000313" key="3">
    <source>
        <dbReference type="Proteomes" id="UP000295110"/>
    </source>
</evidence>
<name>A0A4V2VRI4_ROSSA</name>
<dbReference type="Proteomes" id="UP000295110">
    <property type="component" value="Unassembled WGS sequence"/>
</dbReference>
<dbReference type="Pfam" id="PF05960">
    <property type="entry name" value="DUF885"/>
    <property type="match status" value="1"/>
</dbReference>
<dbReference type="InterPro" id="IPR010281">
    <property type="entry name" value="DUF885"/>
</dbReference>
<proteinExistence type="predicted"/>
<reference evidence="2 3" key="1">
    <citation type="submission" date="2019-03" db="EMBL/GenBank/DDBJ databases">
        <title>Genomic Encyclopedia of Type Strains, Phase IV (KMG-IV): sequencing the most valuable type-strain genomes for metagenomic binning, comparative biology and taxonomic classification.</title>
        <authorList>
            <person name="Goeker M."/>
        </authorList>
    </citation>
    <scope>NUCLEOTIDE SEQUENCE [LARGE SCALE GENOMIC DNA]</scope>
    <source>
        <strain evidence="2 3">DSM 654</strain>
    </source>
</reference>
<gene>
    <name evidence="2" type="ORF">EV671_1010108</name>
</gene>
<keyword evidence="1" id="KW-0732">Signal</keyword>